<dbReference type="EMBL" id="JBDFQZ010000006">
    <property type="protein sequence ID" value="KAK9713603.1"/>
    <property type="molecule type" value="Genomic_DNA"/>
</dbReference>
<keyword evidence="3" id="KW-1185">Reference proteome</keyword>
<dbReference type="Proteomes" id="UP001443914">
    <property type="component" value="Unassembled WGS sequence"/>
</dbReference>
<evidence type="ECO:0000313" key="2">
    <source>
        <dbReference type="EMBL" id="KAK9713603.1"/>
    </source>
</evidence>
<evidence type="ECO:0000313" key="3">
    <source>
        <dbReference type="Proteomes" id="UP001443914"/>
    </source>
</evidence>
<protein>
    <submittedName>
        <fullName evidence="2">Uncharacterized protein</fullName>
    </submittedName>
</protein>
<dbReference type="AlphaFoldDB" id="A0AAW1K693"/>
<sequence>MFKYKQSASLEVLIFDQKNLCEKEYSYFVKKCLPKPNYKIDRKRSAAEAASTEMMEVNDDDGGGSDCVLSKKSKNSSAHQGNRNVLDAQRTIPSDNSSDDNDDDPDFVLWDKTRDDVVEVVSSGGRKSPRGSKSCVPTEADVQDVGIKKERYDFFGIFWGFFWIFWGRN</sequence>
<feature type="compositionally biased region" description="Acidic residues" evidence="1">
    <location>
        <begin position="97"/>
        <end position="106"/>
    </location>
</feature>
<reference evidence="2" key="1">
    <citation type="submission" date="2024-03" db="EMBL/GenBank/DDBJ databases">
        <title>WGS assembly of Saponaria officinalis var. Norfolk2.</title>
        <authorList>
            <person name="Jenkins J."/>
            <person name="Shu S."/>
            <person name="Grimwood J."/>
            <person name="Barry K."/>
            <person name="Goodstein D."/>
            <person name="Schmutz J."/>
            <person name="Leebens-Mack J."/>
            <person name="Osbourn A."/>
        </authorList>
    </citation>
    <scope>NUCLEOTIDE SEQUENCE [LARGE SCALE GENOMIC DNA]</scope>
    <source>
        <strain evidence="2">JIC</strain>
    </source>
</reference>
<accession>A0AAW1K693</accession>
<name>A0AAW1K693_SAPOF</name>
<gene>
    <name evidence="2" type="ORF">RND81_06G038700</name>
</gene>
<organism evidence="2 3">
    <name type="scientific">Saponaria officinalis</name>
    <name type="common">Common soapwort</name>
    <name type="synonym">Lychnis saponaria</name>
    <dbReference type="NCBI Taxonomy" id="3572"/>
    <lineage>
        <taxon>Eukaryota</taxon>
        <taxon>Viridiplantae</taxon>
        <taxon>Streptophyta</taxon>
        <taxon>Embryophyta</taxon>
        <taxon>Tracheophyta</taxon>
        <taxon>Spermatophyta</taxon>
        <taxon>Magnoliopsida</taxon>
        <taxon>eudicotyledons</taxon>
        <taxon>Gunneridae</taxon>
        <taxon>Pentapetalae</taxon>
        <taxon>Caryophyllales</taxon>
        <taxon>Caryophyllaceae</taxon>
        <taxon>Caryophylleae</taxon>
        <taxon>Saponaria</taxon>
    </lineage>
</organism>
<proteinExistence type="predicted"/>
<feature type="region of interest" description="Disordered" evidence="1">
    <location>
        <begin position="51"/>
        <end position="106"/>
    </location>
</feature>
<comment type="caution">
    <text evidence="2">The sequence shown here is derived from an EMBL/GenBank/DDBJ whole genome shotgun (WGS) entry which is preliminary data.</text>
</comment>
<evidence type="ECO:0000256" key="1">
    <source>
        <dbReference type="SAM" id="MobiDB-lite"/>
    </source>
</evidence>